<organism evidence="2 3">
    <name type="scientific">Sphenostylis stenocarpa</name>
    <dbReference type="NCBI Taxonomy" id="92480"/>
    <lineage>
        <taxon>Eukaryota</taxon>
        <taxon>Viridiplantae</taxon>
        <taxon>Streptophyta</taxon>
        <taxon>Embryophyta</taxon>
        <taxon>Tracheophyta</taxon>
        <taxon>Spermatophyta</taxon>
        <taxon>Magnoliopsida</taxon>
        <taxon>eudicotyledons</taxon>
        <taxon>Gunneridae</taxon>
        <taxon>Pentapetalae</taxon>
        <taxon>rosids</taxon>
        <taxon>fabids</taxon>
        <taxon>Fabales</taxon>
        <taxon>Fabaceae</taxon>
        <taxon>Papilionoideae</taxon>
        <taxon>50 kb inversion clade</taxon>
        <taxon>NPAAA clade</taxon>
        <taxon>indigoferoid/millettioid clade</taxon>
        <taxon>Phaseoleae</taxon>
        <taxon>Sphenostylis</taxon>
    </lineage>
</organism>
<feature type="compositionally biased region" description="Gly residues" evidence="1">
    <location>
        <begin position="67"/>
        <end position="80"/>
    </location>
</feature>
<name>A0AA86VPZ7_9FABA</name>
<protein>
    <submittedName>
        <fullName evidence="2">Uncharacterized protein</fullName>
    </submittedName>
</protein>
<reference evidence="2" key="1">
    <citation type="submission" date="2023-10" db="EMBL/GenBank/DDBJ databases">
        <authorList>
            <person name="Domelevo Entfellner J.-B."/>
        </authorList>
    </citation>
    <scope>NUCLEOTIDE SEQUENCE</scope>
</reference>
<dbReference type="Gramene" id="rna-AYBTSS11_LOCUS20404">
    <property type="protein sequence ID" value="CAJ1964601.1"/>
    <property type="gene ID" value="gene-AYBTSS11_LOCUS20404"/>
</dbReference>
<dbReference type="EMBL" id="OY731403">
    <property type="protein sequence ID" value="CAJ1964601.1"/>
    <property type="molecule type" value="Genomic_DNA"/>
</dbReference>
<dbReference type="Proteomes" id="UP001189624">
    <property type="component" value="Chromosome 6"/>
</dbReference>
<evidence type="ECO:0000313" key="2">
    <source>
        <dbReference type="EMBL" id="CAJ1964601.1"/>
    </source>
</evidence>
<gene>
    <name evidence="2" type="ORF">AYBTSS11_LOCUS20404</name>
</gene>
<evidence type="ECO:0000256" key="1">
    <source>
        <dbReference type="SAM" id="MobiDB-lite"/>
    </source>
</evidence>
<evidence type="ECO:0000313" key="3">
    <source>
        <dbReference type="Proteomes" id="UP001189624"/>
    </source>
</evidence>
<dbReference type="AlphaFoldDB" id="A0AA86VPZ7"/>
<sequence>MCYDLIARYGKCGDHKEWGGDASIVVFRAQQAHVSHGATERGGDLRIQLQECEKAREWDGGSRDYDGGGATKTRGGWGGGMEVKGLEARGECNVAG</sequence>
<proteinExistence type="predicted"/>
<feature type="region of interest" description="Disordered" evidence="1">
    <location>
        <begin position="60"/>
        <end position="80"/>
    </location>
</feature>
<keyword evidence="3" id="KW-1185">Reference proteome</keyword>
<accession>A0AA86VPZ7</accession>